<keyword evidence="3" id="KW-1185">Reference proteome</keyword>
<dbReference type="GO" id="GO:0035312">
    <property type="term" value="F:5'-3' DNA exonuclease activity"/>
    <property type="evidence" value="ECO:0007669"/>
    <property type="project" value="TreeGrafter"/>
</dbReference>
<evidence type="ECO:0000313" key="3">
    <source>
        <dbReference type="Proteomes" id="UP000007468"/>
    </source>
</evidence>
<accession>D6GU37</accession>
<dbReference type="KEGG" id="faa:HMPREF0389_01627"/>
<dbReference type="SMART" id="SM00481">
    <property type="entry name" value="POLIIIAc"/>
    <property type="match status" value="1"/>
</dbReference>
<dbReference type="eggNOG" id="COG0613">
    <property type="taxonomic scope" value="Bacteria"/>
</dbReference>
<dbReference type="GO" id="GO:0004534">
    <property type="term" value="F:5'-3' RNA exonuclease activity"/>
    <property type="evidence" value="ECO:0007669"/>
    <property type="project" value="TreeGrafter"/>
</dbReference>
<dbReference type="EMBL" id="CP002390">
    <property type="protein sequence ID" value="EFE27708.1"/>
    <property type="molecule type" value="Genomic_DNA"/>
</dbReference>
<evidence type="ECO:0000259" key="1">
    <source>
        <dbReference type="SMART" id="SM00481"/>
    </source>
</evidence>
<dbReference type="PANTHER" id="PTHR42924">
    <property type="entry name" value="EXONUCLEASE"/>
    <property type="match status" value="1"/>
</dbReference>
<dbReference type="Pfam" id="PF02811">
    <property type="entry name" value="PHP"/>
    <property type="match status" value="1"/>
</dbReference>
<dbReference type="InterPro" id="IPR004013">
    <property type="entry name" value="PHP_dom"/>
</dbReference>
<dbReference type="EC" id="3.1.3.-" evidence="2"/>
<dbReference type="PANTHER" id="PTHR42924:SF3">
    <property type="entry name" value="POLYMERASE_HISTIDINOL PHOSPHATASE N-TERMINAL DOMAIN-CONTAINING PROTEIN"/>
    <property type="match status" value="1"/>
</dbReference>
<feature type="domain" description="Polymerase/histidinol phosphatase N-terminal" evidence="1">
    <location>
        <begin position="5"/>
        <end position="70"/>
    </location>
</feature>
<dbReference type="PATRIC" id="fig|546269.5.peg.702"/>
<evidence type="ECO:0000313" key="2">
    <source>
        <dbReference type="EMBL" id="EFE27708.1"/>
    </source>
</evidence>
<dbReference type="Proteomes" id="UP000007468">
    <property type="component" value="Chromosome"/>
</dbReference>
<sequence length="273" mass="31155">MMIRADLHMHTTISDGSDSIQTIVQKCKQNGLTHIAITNHDDLDGYEEIQYYTENLGIQTVKSLEITTVDSETGTKAHLLGYRIQDEMPIRRLTDAMLQRRHNNALEQIKRLQNEGYDINVEELKQNVYKIIYKQNLIQYLVDKGIADGIYGTFYQNYFSKGKLCDIRPTDIELRDAIVAIKKAGGFAVLAHPAQQNNYHLLPMLCELGLDGIEYRHPSNDENAKQKILELSKQYNLFLTGGSDYHGTNNKKPVNVGDYLSTEEAVRKIFSIE</sequence>
<dbReference type="AlphaFoldDB" id="D6GU37"/>
<keyword evidence="2" id="KW-0378">Hydrolase</keyword>
<dbReference type="SUPFAM" id="SSF89550">
    <property type="entry name" value="PHP domain-like"/>
    <property type="match status" value="1"/>
</dbReference>
<proteinExistence type="predicted"/>
<dbReference type="OrthoDB" id="9804333at2"/>
<protein>
    <submittedName>
        <fullName evidence="2">PHP domain protein</fullName>
        <ecNumber evidence="2">3.1.3.-</ecNumber>
    </submittedName>
</protein>
<dbReference type="InterPro" id="IPR052018">
    <property type="entry name" value="PHP_domain"/>
</dbReference>
<dbReference type="Gene3D" id="3.20.20.140">
    <property type="entry name" value="Metal-dependent hydrolases"/>
    <property type="match status" value="1"/>
</dbReference>
<dbReference type="InterPro" id="IPR016195">
    <property type="entry name" value="Pol/histidinol_Pase-like"/>
</dbReference>
<dbReference type="Gene3D" id="1.10.150.650">
    <property type="match status" value="1"/>
</dbReference>
<dbReference type="InterPro" id="IPR003141">
    <property type="entry name" value="Pol/His_phosphatase_N"/>
</dbReference>
<gene>
    <name evidence="2" type="ordered locus">HMPREF0389_01627</name>
</gene>
<name>D6GU37_FILAD</name>
<organism evidence="2 3">
    <name type="scientific">Filifactor alocis (strain ATCC 35896 / CCUG 47790 / D40 B5)</name>
    <name type="common">Fusobacterium alocis</name>
    <dbReference type="NCBI Taxonomy" id="546269"/>
    <lineage>
        <taxon>Bacteria</taxon>
        <taxon>Bacillati</taxon>
        <taxon>Bacillota</taxon>
        <taxon>Clostridia</taxon>
        <taxon>Peptostreptococcales</taxon>
        <taxon>Filifactoraceae</taxon>
        <taxon>Filifactor</taxon>
    </lineage>
</organism>
<reference evidence="3" key="1">
    <citation type="submission" date="2010-12" db="EMBL/GenBank/DDBJ databases">
        <title>The genome sequence of Filifactor alocis strain ATCC 35896.</title>
        <authorList>
            <consortium name="The Broad Institute Genome Sequencing Platform"/>
            <person name="Ward D."/>
            <person name="Earl A."/>
            <person name="Feldgarden M."/>
            <person name="Young S.K."/>
            <person name="Gargeya S."/>
            <person name="Zeng Q."/>
            <person name="Alvarado L."/>
            <person name="Berlin A."/>
            <person name="Bochicchio J."/>
            <person name="Chapman S.B."/>
            <person name="Chen Z."/>
            <person name="Freedman E."/>
            <person name="Gellesch M."/>
            <person name="Goldberg J."/>
            <person name="Griggs A."/>
            <person name="Gujja S."/>
            <person name="Heilman E."/>
            <person name="Heiman D."/>
            <person name="Howarth C."/>
            <person name="Mehta T."/>
            <person name="Neiman D."/>
            <person name="Pearson M."/>
            <person name="Roberts A."/>
            <person name="Saif S."/>
            <person name="Shea T."/>
            <person name="Shenoy N."/>
            <person name="Sisk P."/>
            <person name="Stolte C."/>
            <person name="Sykes S."/>
            <person name="White J."/>
            <person name="Yandava C."/>
            <person name="Izard J."/>
            <person name="Blanton J.M."/>
            <person name="Baranova O.V."/>
            <person name="Tanner A.C."/>
            <person name="Dewhirst F.E."/>
            <person name="Haas B."/>
            <person name="Nusbaum C."/>
            <person name="Birren B."/>
        </authorList>
    </citation>
    <scope>NUCLEOTIDE SEQUENCE [LARGE SCALE GENOMIC DNA]</scope>
    <source>
        <strain evidence="3">ATCC 35896 / D40 B5</strain>
    </source>
</reference>
<dbReference type="CDD" id="cd07438">
    <property type="entry name" value="PHP_HisPPase_AMP"/>
    <property type="match status" value="1"/>
</dbReference>